<keyword evidence="2" id="KW-0560">Oxidoreductase</keyword>
<dbReference type="GO" id="GO:0016491">
    <property type="term" value="F:oxidoreductase activity"/>
    <property type="evidence" value="ECO:0007669"/>
    <property type="project" value="UniProtKB-KW"/>
</dbReference>
<evidence type="ECO:0000256" key="2">
    <source>
        <dbReference type="ARBA" id="ARBA00023002"/>
    </source>
</evidence>
<dbReference type="PANTHER" id="PTHR47706:SF11">
    <property type="entry name" value="ISOFLAVONE REDUCTASE FAMILY PROTEIN (AFU_ORTHOLOGUE AFUA_1G12510)"/>
    <property type="match status" value="1"/>
</dbReference>
<dbReference type="PANTHER" id="PTHR47706">
    <property type="entry name" value="NMRA-LIKE FAMILY PROTEIN"/>
    <property type="match status" value="1"/>
</dbReference>
<proteinExistence type="predicted"/>
<dbReference type="RefSeq" id="XP_047758543.1">
    <property type="nucleotide sequence ID" value="XM_047901709.1"/>
</dbReference>
<feature type="domain" description="NmrA-like" evidence="3">
    <location>
        <begin position="5"/>
        <end position="260"/>
    </location>
</feature>
<evidence type="ECO:0000256" key="1">
    <source>
        <dbReference type="ARBA" id="ARBA00022857"/>
    </source>
</evidence>
<dbReference type="Proteomes" id="UP000756132">
    <property type="component" value="Chromosome 2"/>
</dbReference>
<dbReference type="GeneID" id="71982439"/>
<dbReference type="Pfam" id="PF05368">
    <property type="entry name" value="NmrA"/>
    <property type="match status" value="1"/>
</dbReference>
<dbReference type="InterPro" id="IPR036291">
    <property type="entry name" value="NAD(P)-bd_dom_sf"/>
</dbReference>
<dbReference type="SUPFAM" id="SSF51735">
    <property type="entry name" value="NAD(P)-binding Rossmann-fold domains"/>
    <property type="match status" value="1"/>
</dbReference>
<evidence type="ECO:0000313" key="5">
    <source>
        <dbReference type="Proteomes" id="UP000756132"/>
    </source>
</evidence>
<name>A0A9Q8P5W2_PASFU</name>
<reference evidence="4" key="1">
    <citation type="submission" date="2021-12" db="EMBL/GenBank/DDBJ databases">
        <authorList>
            <person name="Zaccaron A."/>
            <person name="Stergiopoulos I."/>
        </authorList>
    </citation>
    <scope>NUCLEOTIDE SEQUENCE</scope>
    <source>
        <strain evidence="4">Race5_Kim</strain>
    </source>
</reference>
<evidence type="ECO:0000313" key="4">
    <source>
        <dbReference type="EMBL" id="UJO14177.1"/>
    </source>
</evidence>
<dbReference type="AlphaFoldDB" id="A0A9Q8P5W2"/>
<reference evidence="4" key="2">
    <citation type="journal article" date="2022" name="Microb. Genom.">
        <title>A chromosome-scale genome assembly of the tomato pathogen Cladosporium fulvum reveals a compartmentalized genome architecture and the presence of a dispensable chromosome.</title>
        <authorList>
            <person name="Zaccaron A.Z."/>
            <person name="Chen L.H."/>
            <person name="Samaras A."/>
            <person name="Stergiopoulos I."/>
        </authorList>
    </citation>
    <scope>NUCLEOTIDE SEQUENCE</scope>
    <source>
        <strain evidence="4">Race5_Kim</strain>
    </source>
</reference>
<keyword evidence="5" id="KW-1185">Reference proteome</keyword>
<dbReference type="OMA" id="AHEKPHQ"/>
<dbReference type="KEGG" id="ffu:CLAFUR5_02561"/>
<keyword evidence="1" id="KW-0521">NADP</keyword>
<protein>
    <submittedName>
        <fullName evidence="4">Phenylcoumaran benzylic ether reductase PT1</fullName>
    </submittedName>
</protein>
<dbReference type="Gene3D" id="3.90.25.10">
    <property type="entry name" value="UDP-galactose 4-epimerase, domain 1"/>
    <property type="match status" value="1"/>
</dbReference>
<evidence type="ECO:0000259" key="3">
    <source>
        <dbReference type="Pfam" id="PF05368"/>
    </source>
</evidence>
<dbReference type="InterPro" id="IPR008030">
    <property type="entry name" value="NmrA-like"/>
</dbReference>
<dbReference type="Gene3D" id="3.40.50.720">
    <property type="entry name" value="NAD(P)-binding Rossmann-like Domain"/>
    <property type="match status" value="1"/>
</dbReference>
<accession>A0A9Q8P5W2</accession>
<sequence>MAATTKNILIFGGTGLIGQHITDAILRNKDKFSKIAVFTSKDTLGAKSDKIDSLKARGAEIIVGDTQSSTDVNEAYNGFDTVVSCLGRPVIDRQLQLIELADKHPDIKRFFPSEYGTDIEYWESSANEKPHQQKLKVRALLKTVKNLEYTFVVTGPYGDADGLLYLAAKKPEDEAEGTFDVKRKRAVLLGDGKGKISLTTMRDVGKLVVAALLKPEAVKNKAIHVNSFTATPEEIVVEFEKQLDAKWDVAYYSLDQLKQLEEEAWAEGLPKAGTITLRRIWTSGGTLYDKRDNYLVDMEDRVDSLADAVRQAIAIQQEA</sequence>
<dbReference type="EMBL" id="CP090164">
    <property type="protein sequence ID" value="UJO14177.1"/>
    <property type="molecule type" value="Genomic_DNA"/>
</dbReference>
<dbReference type="OrthoDB" id="419598at2759"/>
<organism evidence="4 5">
    <name type="scientific">Passalora fulva</name>
    <name type="common">Tomato leaf mold</name>
    <name type="synonym">Cladosporium fulvum</name>
    <dbReference type="NCBI Taxonomy" id="5499"/>
    <lineage>
        <taxon>Eukaryota</taxon>
        <taxon>Fungi</taxon>
        <taxon>Dikarya</taxon>
        <taxon>Ascomycota</taxon>
        <taxon>Pezizomycotina</taxon>
        <taxon>Dothideomycetes</taxon>
        <taxon>Dothideomycetidae</taxon>
        <taxon>Mycosphaerellales</taxon>
        <taxon>Mycosphaerellaceae</taxon>
        <taxon>Fulvia</taxon>
    </lineage>
</organism>
<gene>
    <name evidence="4" type="ORF">CLAFUR5_02561</name>
</gene>
<dbReference type="InterPro" id="IPR051609">
    <property type="entry name" value="NmrA/Isoflavone_reductase-like"/>
</dbReference>